<dbReference type="RefSeq" id="WP_002700098.1">
    <property type="nucleotide sequence ID" value="NZ_AAWS01000029.1"/>
</dbReference>
<feature type="domain" description="Cysteine-rich" evidence="1">
    <location>
        <begin position="3"/>
        <end position="85"/>
    </location>
</feature>
<sequence>MVVDIFIPCFIDQVFPNTGMNMVKILEKLGCEVHYNPKQTCCGQPGFNAGYFEHATEIAEKFVGDFPHPDRYVVAPSASCIGMIRNQYEDLLRNSTKQTQLQQLQKNALEFTEFVVDVLGVEKIEGATLEGTATYHDACSALRECGIKEAPRKLLSNVAGLELEEMKESETCCGFGGTFAIKFQGISVGMAEQKIDNTTATQAQYLISTDSSCLMHLDGYIKRNRKPIEVMHIVDVLASGW</sequence>
<evidence type="ECO:0000259" key="1">
    <source>
        <dbReference type="Pfam" id="PF02754"/>
    </source>
</evidence>
<gene>
    <name evidence="2" type="ORF">M23134_04800</name>
</gene>
<dbReference type="eggNOG" id="COG0247">
    <property type="taxonomic scope" value="Bacteria"/>
</dbReference>
<feature type="domain" description="Cysteine-rich" evidence="1">
    <location>
        <begin position="134"/>
        <end position="218"/>
    </location>
</feature>
<dbReference type="Pfam" id="PF02754">
    <property type="entry name" value="CCG"/>
    <property type="match status" value="2"/>
</dbReference>
<protein>
    <submittedName>
        <fullName evidence="2">Glycolate oxidase</fullName>
    </submittedName>
</protein>
<evidence type="ECO:0000313" key="2">
    <source>
        <dbReference type="EMBL" id="EAY26850.1"/>
    </source>
</evidence>
<comment type="caution">
    <text evidence="2">The sequence shown here is derived from an EMBL/GenBank/DDBJ whole genome shotgun (WGS) entry which is preliminary data.</text>
</comment>
<reference evidence="2 3" key="1">
    <citation type="submission" date="2007-01" db="EMBL/GenBank/DDBJ databases">
        <authorList>
            <person name="Haygood M."/>
            <person name="Podell S."/>
            <person name="Anderson C."/>
            <person name="Hopkinson B."/>
            <person name="Roe K."/>
            <person name="Barbeau K."/>
            <person name="Gaasterland T."/>
            <person name="Ferriera S."/>
            <person name="Johnson J."/>
            <person name="Kravitz S."/>
            <person name="Beeson K."/>
            <person name="Sutton G."/>
            <person name="Rogers Y.-H."/>
            <person name="Friedman R."/>
            <person name="Frazier M."/>
            <person name="Venter J.C."/>
        </authorList>
    </citation>
    <scope>NUCLEOTIDE SEQUENCE [LARGE SCALE GENOMIC DNA]</scope>
    <source>
        <strain evidence="2 3">ATCC 23134</strain>
    </source>
</reference>
<evidence type="ECO:0000313" key="3">
    <source>
        <dbReference type="Proteomes" id="UP000004095"/>
    </source>
</evidence>
<dbReference type="AlphaFoldDB" id="A1ZRW2"/>
<keyword evidence="3" id="KW-1185">Reference proteome</keyword>
<accession>A1ZRW2</accession>
<dbReference type="EMBL" id="AAWS01000029">
    <property type="protein sequence ID" value="EAY26850.1"/>
    <property type="molecule type" value="Genomic_DNA"/>
</dbReference>
<dbReference type="PANTHER" id="PTHR30296:SF0">
    <property type="entry name" value="LACTATE UTILIZATION PROTEIN A"/>
    <property type="match status" value="1"/>
</dbReference>
<dbReference type="InterPro" id="IPR004017">
    <property type="entry name" value="Cys_rich_dom"/>
</dbReference>
<name>A1ZRW2_MICM2</name>
<dbReference type="PANTHER" id="PTHR30296">
    <property type="entry name" value="UNCHARACTERIZED PROTEIN YKGE"/>
    <property type="match status" value="1"/>
</dbReference>
<dbReference type="Proteomes" id="UP000004095">
    <property type="component" value="Unassembled WGS sequence"/>
</dbReference>
<organism evidence="2 3">
    <name type="scientific">Microscilla marina ATCC 23134</name>
    <dbReference type="NCBI Taxonomy" id="313606"/>
    <lineage>
        <taxon>Bacteria</taxon>
        <taxon>Pseudomonadati</taxon>
        <taxon>Bacteroidota</taxon>
        <taxon>Cytophagia</taxon>
        <taxon>Cytophagales</taxon>
        <taxon>Microscillaceae</taxon>
        <taxon>Microscilla</taxon>
    </lineage>
</organism>
<dbReference type="GO" id="GO:0005829">
    <property type="term" value="C:cytosol"/>
    <property type="evidence" value="ECO:0007669"/>
    <property type="project" value="TreeGrafter"/>
</dbReference>
<proteinExistence type="predicted"/>
<dbReference type="GO" id="GO:0016491">
    <property type="term" value="F:oxidoreductase activity"/>
    <property type="evidence" value="ECO:0007669"/>
    <property type="project" value="UniProtKB-ARBA"/>
</dbReference>
<dbReference type="OrthoDB" id="9770306at2"/>